<sequence length="175" mass="19102">MQTSLLPENGGNSQAIAYSPNNIAASLTDITTPSLDPGGLSAFQQHDAPRARGRMIYTQSQIEKLETAYRTSEKYGYPSKQIKTDLAKSFGCTEAQINTWFSRRRGKDTQVKGKPEFVGVFGDSEPHSGTNTPEPVPLNLTIGGGNLNAAQSIENQGLSYGISITYFSVTFCWWN</sequence>
<evidence type="ECO:0000259" key="3">
    <source>
        <dbReference type="PROSITE" id="PS50071"/>
    </source>
</evidence>
<dbReference type="GO" id="GO:0003677">
    <property type="term" value="F:DNA binding"/>
    <property type="evidence" value="ECO:0007669"/>
    <property type="project" value="UniProtKB-UniRule"/>
</dbReference>
<keyword evidence="1 2" id="KW-0539">Nucleus</keyword>
<dbReference type="EMBL" id="MCFE01000354">
    <property type="protein sequence ID" value="ORX90886.1"/>
    <property type="molecule type" value="Genomic_DNA"/>
</dbReference>
<dbReference type="SMART" id="SM00389">
    <property type="entry name" value="HOX"/>
    <property type="match status" value="1"/>
</dbReference>
<comment type="caution">
    <text evidence="4">The sequence shown here is derived from an EMBL/GenBank/DDBJ whole genome shotgun (WGS) entry which is preliminary data.</text>
</comment>
<dbReference type="CDD" id="cd00086">
    <property type="entry name" value="homeodomain"/>
    <property type="match status" value="1"/>
</dbReference>
<evidence type="ECO:0000313" key="4">
    <source>
        <dbReference type="EMBL" id="ORX90886.1"/>
    </source>
</evidence>
<evidence type="ECO:0000256" key="1">
    <source>
        <dbReference type="PROSITE-ProRule" id="PRU00108"/>
    </source>
</evidence>
<organism evidence="4 5">
    <name type="scientific">Basidiobolus meristosporus CBS 931.73</name>
    <dbReference type="NCBI Taxonomy" id="1314790"/>
    <lineage>
        <taxon>Eukaryota</taxon>
        <taxon>Fungi</taxon>
        <taxon>Fungi incertae sedis</taxon>
        <taxon>Zoopagomycota</taxon>
        <taxon>Entomophthoromycotina</taxon>
        <taxon>Basidiobolomycetes</taxon>
        <taxon>Basidiobolales</taxon>
        <taxon>Basidiobolaceae</taxon>
        <taxon>Basidiobolus</taxon>
    </lineage>
</organism>
<feature type="domain" description="Homeobox" evidence="3">
    <location>
        <begin position="48"/>
        <end position="111"/>
    </location>
</feature>
<dbReference type="STRING" id="1314790.A0A1Y1XZG2"/>
<gene>
    <name evidence="4" type="ORF">K493DRAFT_317654</name>
</gene>
<keyword evidence="5" id="KW-1185">Reference proteome</keyword>
<dbReference type="GO" id="GO:0005634">
    <property type="term" value="C:nucleus"/>
    <property type="evidence" value="ECO:0007669"/>
    <property type="project" value="UniProtKB-SubCell"/>
</dbReference>
<comment type="subcellular location">
    <subcellularLocation>
        <location evidence="1 2">Nucleus</location>
    </subcellularLocation>
</comment>
<keyword evidence="1 2" id="KW-0238">DNA-binding</keyword>
<dbReference type="SUPFAM" id="SSF46689">
    <property type="entry name" value="Homeodomain-like"/>
    <property type="match status" value="1"/>
</dbReference>
<dbReference type="InParanoid" id="A0A1Y1XZG2"/>
<feature type="non-terminal residue" evidence="4">
    <location>
        <position position="175"/>
    </location>
</feature>
<proteinExistence type="predicted"/>
<dbReference type="PROSITE" id="PS50071">
    <property type="entry name" value="HOMEOBOX_2"/>
    <property type="match status" value="1"/>
</dbReference>
<dbReference type="Pfam" id="PF00046">
    <property type="entry name" value="Homeodomain"/>
    <property type="match status" value="1"/>
</dbReference>
<dbReference type="InterPro" id="IPR009057">
    <property type="entry name" value="Homeodomain-like_sf"/>
</dbReference>
<evidence type="ECO:0000256" key="2">
    <source>
        <dbReference type="RuleBase" id="RU000682"/>
    </source>
</evidence>
<dbReference type="Gene3D" id="1.10.10.60">
    <property type="entry name" value="Homeodomain-like"/>
    <property type="match status" value="1"/>
</dbReference>
<dbReference type="OrthoDB" id="6159439at2759"/>
<keyword evidence="1 2" id="KW-0371">Homeobox</keyword>
<dbReference type="InterPro" id="IPR001356">
    <property type="entry name" value="HD"/>
</dbReference>
<name>A0A1Y1XZG2_9FUNG</name>
<protein>
    <recommendedName>
        <fullName evidence="3">Homeobox domain-containing protein</fullName>
    </recommendedName>
</protein>
<accession>A0A1Y1XZG2</accession>
<dbReference type="Proteomes" id="UP000193498">
    <property type="component" value="Unassembled WGS sequence"/>
</dbReference>
<feature type="DNA-binding region" description="Homeobox" evidence="1">
    <location>
        <begin position="50"/>
        <end position="112"/>
    </location>
</feature>
<dbReference type="AlphaFoldDB" id="A0A1Y1XZG2"/>
<evidence type="ECO:0000313" key="5">
    <source>
        <dbReference type="Proteomes" id="UP000193498"/>
    </source>
</evidence>
<reference evidence="4 5" key="1">
    <citation type="submission" date="2016-07" db="EMBL/GenBank/DDBJ databases">
        <title>Pervasive Adenine N6-methylation of Active Genes in Fungi.</title>
        <authorList>
            <consortium name="DOE Joint Genome Institute"/>
            <person name="Mondo S.J."/>
            <person name="Dannebaum R.O."/>
            <person name="Kuo R.C."/>
            <person name="Labutti K."/>
            <person name="Haridas S."/>
            <person name="Kuo A."/>
            <person name="Salamov A."/>
            <person name="Ahrendt S.R."/>
            <person name="Lipzen A."/>
            <person name="Sullivan W."/>
            <person name="Andreopoulos W.B."/>
            <person name="Clum A."/>
            <person name="Lindquist E."/>
            <person name="Daum C."/>
            <person name="Ramamoorthy G.K."/>
            <person name="Gryganskyi A."/>
            <person name="Culley D."/>
            <person name="Magnuson J.K."/>
            <person name="James T.Y."/>
            <person name="O'Malley M.A."/>
            <person name="Stajich J.E."/>
            <person name="Spatafora J.W."/>
            <person name="Visel A."/>
            <person name="Grigoriev I.V."/>
        </authorList>
    </citation>
    <scope>NUCLEOTIDE SEQUENCE [LARGE SCALE GENOMIC DNA]</scope>
    <source>
        <strain evidence="4 5">CBS 931.73</strain>
    </source>
</reference>